<feature type="transmembrane region" description="Helical" evidence="7">
    <location>
        <begin position="89"/>
        <end position="108"/>
    </location>
</feature>
<feature type="transmembrane region" description="Helical" evidence="7">
    <location>
        <begin position="464"/>
        <end position="486"/>
    </location>
</feature>
<feature type="transmembrane region" description="Helical" evidence="7">
    <location>
        <begin position="176"/>
        <end position="196"/>
    </location>
</feature>
<dbReference type="GO" id="GO:0005313">
    <property type="term" value="F:L-glutamate transmembrane transporter activity"/>
    <property type="evidence" value="ECO:0007669"/>
    <property type="project" value="TreeGrafter"/>
</dbReference>
<evidence type="ECO:0000313" key="10">
    <source>
        <dbReference type="Proteomes" id="UP001233172"/>
    </source>
</evidence>
<keyword evidence="6 7" id="KW-0472">Membrane</keyword>
<feature type="transmembrane region" description="Helical" evidence="7">
    <location>
        <begin position="498"/>
        <end position="519"/>
    </location>
</feature>
<dbReference type="GO" id="GO:0050803">
    <property type="term" value="P:regulation of synapse structure or activity"/>
    <property type="evidence" value="ECO:0007669"/>
    <property type="project" value="TreeGrafter"/>
</dbReference>
<dbReference type="GO" id="GO:0035249">
    <property type="term" value="P:synaptic transmission, glutamatergic"/>
    <property type="evidence" value="ECO:0007669"/>
    <property type="project" value="TreeGrafter"/>
</dbReference>
<feature type="domain" description="Major facilitator superfamily (MFS) profile" evidence="8">
    <location>
        <begin position="83"/>
        <end position="524"/>
    </location>
</feature>
<feature type="transmembrane region" description="Helical" evidence="7">
    <location>
        <begin position="333"/>
        <end position="355"/>
    </location>
</feature>
<dbReference type="GO" id="GO:0015293">
    <property type="term" value="F:symporter activity"/>
    <property type="evidence" value="ECO:0007669"/>
    <property type="project" value="UniProtKB-KW"/>
</dbReference>
<proteinExistence type="predicted"/>
<dbReference type="GO" id="GO:0098700">
    <property type="term" value="P:neurotransmitter loading into synaptic vesicle"/>
    <property type="evidence" value="ECO:0007669"/>
    <property type="project" value="TreeGrafter"/>
</dbReference>
<keyword evidence="3 7" id="KW-0812">Transmembrane</keyword>
<keyword evidence="4" id="KW-0769">Symport</keyword>
<dbReference type="InterPro" id="IPR036259">
    <property type="entry name" value="MFS_trans_sf"/>
</dbReference>
<dbReference type="InterPro" id="IPR050382">
    <property type="entry name" value="MFS_Na/Anion_cotransporter"/>
</dbReference>
<dbReference type="SUPFAM" id="SSF103473">
    <property type="entry name" value="MFS general substrate transporter"/>
    <property type="match status" value="1"/>
</dbReference>
<dbReference type="PANTHER" id="PTHR11662:SF456">
    <property type="entry name" value="VESICULAR GLUTAMATE TRANSPORTER, ISOFORM A"/>
    <property type="match status" value="1"/>
</dbReference>
<keyword evidence="5 7" id="KW-1133">Transmembrane helix</keyword>
<feature type="transmembrane region" description="Helical" evidence="7">
    <location>
        <begin position="408"/>
        <end position="425"/>
    </location>
</feature>
<feature type="transmembrane region" description="Helical" evidence="7">
    <location>
        <begin position="272"/>
        <end position="289"/>
    </location>
</feature>
<reference evidence="9" key="1">
    <citation type="journal article" date="2023" name="PLoS Negl. Trop. Dis.">
        <title>A genome sequence for Biomphalaria pfeifferi, the major vector snail for the human-infecting parasite Schistosoma mansoni.</title>
        <authorList>
            <person name="Bu L."/>
            <person name="Lu L."/>
            <person name="Laidemitt M.R."/>
            <person name="Zhang S.M."/>
            <person name="Mutuku M."/>
            <person name="Mkoji G."/>
            <person name="Steinauer M."/>
            <person name="Loker E.S."/>
        </authorList>
    </citation>
    <scope>NUCLEOTIDE SEQUENCE</scope>
    <source>
        <strain evidence="9">KasaAsao</strain>
    </source>
</reference>
<protein>
    <submittedName>
        <fullName evidence="9">Vesicular glutamate transporter 1</fullName>
    </submittedName>
</protein>
<name>A0AAD8BSS7_BIOPF</name>
<comment type="subcellular location">
    <subcellularLocation>
        <location evidence="1">Membrane</location>
        <topology evidence="1">Multi-pass membrane protein</topology>
    </subcellularLocation>
</comment>
<gene>
    <name evidence="9" type="ORF">Bpfe_010393</name>
</gene>
<evidence type="ECO:0000256" key="2">
    <source>
        <dbReference type="ARBA" id="ARBA00022448"/>
    </source>
</evidence>
<feature type="transmembrane region" description="Helical" evidence="7">
    <location>
        <begin position="431"/>
        <end position="452"/>
    </location>
</feature>
<feature type="transmembrane region" description="Helical" evidence="7">
    <location>
        <begin position="375"/>
        <end position="396"/>
    </location>
</feature>
<evidence type="ECO:0000256" key="5">
    <source>
        <dbReference type="ARBA" id="ARBA00022989"/>
    </source>
</evidence>
<feature type="transmembrane region" description="Helical" evidence="7">
    <location>
        <begin position="238"/>
        <end position="266"/>
    </location>
</feature>
<evidence type="ECO:0000256" key="1">
    <source>
        <dbReference type="ARBA" id="ARBA00004141"/>
    </source>
</evidence>
<evidence type="ECO:0000256" key="4">
    <source>
        <dbReference type="ARBA" id="ARBA00022847"/>
    </source>
</evidence>
<dbReference type="AlphaFoldDB" id="A0AAD8BSS7"/>
<evidence type="ECO:0000256" key="7">
    <source>
        <dbReference type="SAM" id="Phobius"/>
    </source>
</evidence>
<dbReference type="InterPro" id="IPR020846">
    <property type="entry name" value="MFS_dom"/>
</dbReference>
<accession>A0AAD8BSS7</accession>
<dbReference type="FunFam" id="1.20.1250.20:FF:000003">
    <property type="entry name" value="Solute carrier family 17 member 3"/>
    <property type="match status" value="1"/>
</dbReference>
<reference evidence="9" key="2">
    <citation type="submission" date="2023-04" db="EMBL/GenBank/DDBJ databases">
        <authorList>
            <person name="Bu L."/>
            <person name="Lu L."/>
            <person name="Laidemitt M.R."/>
            <person name="Zhang S.M."/>
            <person name="Mutuku M."/>
            <person name="Mkoji G."/>
            <person name="Steinauer M."/>
            <person name="Loker E.S."/>
        </authorList>
    </citation>
    <scope>NUCLEOTIDE SEQUENCE</scope>
    <source>
        <strain evidence="9">KasaAsao</strain>
        <tissue evidence="9">Whole Snail</tissue>
    </source>
</reference>
<dbReference type="GO" id="GO:0005326">
    <property type="term" value="F:neurotransmitter transmembrane transporter activity"/>
    <property type="evidence" value="ECO:0007669"/>
    <property type="project" value="TreeGrafter"/>
</dbReference>
<dbReference type="GO" id="GO:0030672">
    <property type="term" value="C:synaptic vesicle membrane"/>
    <property type="evidence" value="ECO:0007669"/>
    <property type="project" value="TreeGrafter"/>
</dbReference>
<dbReference type="PROSITE" id="PS50850">
    <property type="entry name" value="MFS"/>
    <property type="match status" value="1"/>
</dbReference>
<dbReference type="InterPro" id="IPR011701">
    <property type="entry name" value="MFS"/>
</dbReference>
<feature type="transmembrane region" description="Helical" evidence="7">
    <location>
        <begin position="148"/>
        <end position="169"/>
    </location>
</feature>
<dbReference type="PANTHER" id="PTHR11662">
    <property type="entry name" value="SOLUTE CARRIER FAMILY 17"/>
    <property type="match status" value="1"/>
</dbReference>
<sequence>MQHSQCALVQHKPGTVVKVSVSRKISKSVDKRAEVTLDVLSVATLDLISVYIITRTKGQWKFLAILSVMAVDCCTCMPHRYFIVMMCSIGMLISVGYRTSFSLVVTHIDLVDNTSSSISKDSDSFFPSCSTKNTTRDKVVNWKGSTTLLFGTFYFIGQILFSLPGGILVQRYSAKWIFVSTIFISSILQLLLPLVMEFDHIWLIHLYRFVQGSVEAITVPALNGVVSPWTPADQRSQLITLAYAGVYFSPAVASITTGACLCYVSWSSIMYIYGGAGVVWSVFYAFFAFQSPEKHPGLCEAERAIFLSQSSSRPRKTLVQKTPWCKILTSMPVWAMFVGAFCRCFVFVMLIMQVQQYYKDVYPHLNSAKIGLLSGIPHVFMVVLMFIGGNVFDYLVNKNLLSRTNSRKLAETLGFGVMGACILAIGFLNDYVVVAVLFCVGVAFSAFSISGYQLNPLDLAPKFVGPLTGISRTGTAGSIVSTLLAAKTVGETHRLYDWHNLFIVGGSLHLAGVIFYCIFASGNIQPWAQPESETLIGAPFDTQRINASTEDSGIETPKAKTAKTTSNYGAFQDSIY</sequence>
<evidence type="ECO:0000256" key="3">
    <source>
        <dbReference type="ARBA" id="ARBA00022692"/>
    </source>
</evidence>
<keyword evidence="10" id="KW-1185">Reference proteome</keyword>
<dbReference type="GO" id="GO:0060076">
    <property type="term" value="C:excitatory synapse"/>
    <property type="evidence" value="ECO:0007669"/>
    <property type="project" value="TreeGrafter"/>
</dbReference>
<evidence type="ECO:0000256" key="6">
    <source>
        <dbReference type="ARBA" id="ARBA00023136"/>
    </source>
</evidence>
<comment type="caution">
    <text evidence="9">The sequence shown here is derived from an EMBL/GenBank/DDBJ whole genome shotgun (WGS) entry which is preliminary data.</text>
</comment>
<dbReference type="Pfam" id="PF07690">
    <property type="entry name" value="MFS_1"/>
    <property type="match status" value="1"/>
</dbReference>
<organism evidence="9 10">
    <name type="scientific">Biomphalaria pfeifferi</name>
    <name type="common">Bloodfluke planorb</name>
    <name type="synonym">Freshwater snail</name>
    <dbReference type="NCBI Taxonomy" id="112525"/>
    <lineage>
        <taxon>Eukaryota</taxon>
        <taxon>Metazoa</taxon>
        <taxon>Spiralia</taxon>
        <taxon>Lophotrochozoa</taxon>
        <taxon>Mollusca</taxon>
        <taxon>Gastropoda</taxon>
        <taxon>Heterobranchia</taxon>
        <taxon>Euthyneura</taxon>
        <taxon>Panpulmonata</taxon>
        <taxon>Hygrophila</taxon>
        <taxon>Lymnaeoidea</taxon>
        <taxon>Planorbidae</taxon>
        <taxon>Biomphalaria</taxon>
    </lineage>
</organism>
<keyword evidence="2" id="KW-0813">Transport</keyword>
<evidence type="ECO:0000259" key="8">
    <source>
        <dbReference type="PROSITE" id="PS50850"/>
    </source>
</evidence>
<dbReference type="Proteomes" id="UP001233172">
    <property type="component" value="Unassembled WGS sequence"/>
</dbReference>
<dbReference type="Gene3D" id="1.20.1250.20">
    <property type="entry name" value="MFS general substrate transporter like domains"/>
    <property type="match status" value="2"/>
</dbReference>
<evidence type="ECO:0000313" key="9">
    <source>
        <dbReference type="EMBL" id="KAK0060206.1"/>
    </source>
</evidence>
<dbReference type="EMBL" id="JASAOG010000037">
    <property type="protein sequence ID" value="KAK0060206.1"/>
    <property type="molecule type" value="Genomic_DNA"/>
</dbReference>